<dbReference type="VEuPathDB" id="AmoebaDB:EIN_164930"/>
<dbReference type="GO" id="GO:0003779">
    <property type="term" value="F:actin binding"/>
    <property type="evidence" value="ECO:0007669"/>
    <property type="project" value="InterPro"/>
</dbReference>
<reference evidence="2 3" key="1">
    <citation type="submission" date="2012-10" db="EMBL/GenBank/DDBJ databases">
        <authorList>
            <person name="Zafar N."/>
            <person name="Inman J."/>
            <person name="Hall N."/>
            <person name="Lorenzi H."/>
            <person name="Caler E."/>
        </authorList>
    </citation>
    <scope>NUCLEOTIDE SEQUENCE [LARGE SCALE GENOMIC DNA]</scope>
    <source>
        <strain evidence="2 3">IP1</strain>
    </source>
</reference>
<evidence type="ECO:0000256" key="1">
    <source>
        <dbReference type="ARBA" id="ARBA00025549"/>
    </source>
</evidence>
<dbReference type="OMA" id="DETINWI"/>
<dbReference type="Pfam" id="PF00235">
    <property type="entry name" value="Profilin"/>
    <property type="match status" value="1"/>
</dbReference>
<name>A0A0A1U494_ENTIV</name>
<accession>A0A0A1U494</accession>
<sequence length="130" mass="14025">MSEIYRNAIYKYVVGPGKGNGGAVCGRDGGVWGHSETLEMSLEEARNIHRVCLKGLTGANFVMSGVTFAITDMNDDQTIISAKAVSYQSGCTIILTRGGFVVGYFDSPNTSEQSIIATKKLARYVKELGY</sequence>
<dbReference type="KEGG" id="eiv:EIN_164930"/>
<dbReference type="AlphaFoldDB" id="A0A0A1U494"/>
<dbReference type="OrthoDB" id="26997at2759"/>
<dbReference type="InterPro" id="IPR036140">
    <property type="entry name" value="PFN_sf"/>
</dbReference>
<dbReference type="SUPFAM" id="SSF55770">
    <property type="entry name" value="Profilin (actin-binding protein)"/>
    <property type="match status" value="1"/>
</dbReference>
<evidence type="ECO:0000313" key="2">
    <source>
        <dbReference type="EMBL" id="ELP89053.1"/>
    </source>
</evidence>
<gene>
    <name evidence="2" type="ORF">EIN_164930</name>
</gene>
<dbReference type="GeneID" id="14888048"/>
<keyword evidence="3" id="KW-1185">Reference proteome</keyword>
<proteinExistence type="predicted"/>
<dbReference type="InterPro" id="IPR048278">
    <property type="entry name" value="PFN"/>
</dbReference>
<dbReference type="RefSeq" id="XP_004255824.1">
    <property type="nucleotide sequence ID" value="XM_004255776.1"/>
</dbReference>
<organism evidence="2 3">
    <name type="scientific">Entamoeba invadens IP1</name>
    <dbReference type="NCBI Taxonomy" id="370355"/>
    <lineage>
        <taxon>Eukaryota</taxon>
        <taxon>Amoebozoa</taxon>
        <taxon>Evosea</taxon>
        <taxon>Archamoebae</taxon>
        <taxon>Mastigamoebida</taxon>
        <taxon>Entamoebidae</taxon>
        <taxon>Entamoeba</taxon>
    </lineage>
</organism>
<dbReference type="EMBL" id="KB206683">
    <property type="protein sequence ID" value="ELP89053.1"/>
    <property type="molecule type" value="Genomic_DNA"/>
</dbReference>
<evidence type="ECO:0000313" key="3">
    <source>
        <dbReference type="Proteomes" id="UP000014680"/>
    </source>
</evidence>
<dbReference type="Gene3D" id="3.30.450.30">
    <property type="entry name" value="Dynein light chain 2a, cytoplasmic"/>
    <property type="match status" value="1"/>
</dbReference>
<comment type="function">
    <text evidence="1">Binds to actin and affects the structure of the cytoskeleton. At high concentrations, profilin prevents the polymerization of actin, whereas it enhances it at low concentrations. By binding to PIP2, it inhibits the formation of IP3 and DG.</text>
</comment>
<dbReference type="Proteomes" id="UP000014680">
    <property type="component" value="Unassembled WGS sequence"/>
</dbReference>
<protein>
    <submittedName>
        <fullName evidence="2">Profilin, putative</fullName>
    </submittedName>
</protein>